<dbReference type="GO" id="GO:0005524">
    <property type="term" value="F:ATP binding"/>
    <property type="evidence" value="ECO:0007669"/>
    <property type="project" value="UniProtKB-KW"/>
</dbReference>
<keyword evidence="1" id="KW-0547">Nucleotide-binding</keyword>
<gene>
    <name evidence="4" type="ORF">INT44_008119</name>
</gene>
<dbReference type="EMBL" id="JAEPRA010000012">
    <property type="protein sequence ID" value="KAG2177607.1"/>
    <property type="molecule type" value="Genomic_DNA"/>
</dbReference>
<reference evidence="4" key="1">
    <citation type="submission" date="2020-12" db="EMBL/GenBank/DDBJ databases">
        <title>Metabolic potential, ecology and presence of endohyphal bacteria is reflected in genomic diversity of Mucoromycotina.</title>
        <authorList>
            <person name="Muszewska A."/>
            <person name="Okrasinska A."/>
            <person name="Steczkiewicz K."/>
            <person name="Drgas O."/>
            <person name="Orlowska M."/>
            <person name="Perlinska-Lenart U."/>
            <person name="Aleksandrzak-Piekarczyk T."/>
            <person name="Szatraj K."/>
            <person name="Zielenkiewicz U."/>
            <person name="Pilsyk S."/>
            <person name="Malc E."/>
            <person name="Mieczkowski P."/>
            <person name="Kruszewska J.S."/>
            <person name="Biernat P."/>
            <person name="Pawlowska J."/>
        </authorList>
    </citation>
    <scope>NUCLEOTIDE SEQUENCE</scope>
    <source>
        <strain evidence="4">WA0000051536</strain>
    </source>
</reference>
<dbReference type="InterPro" id="IPR001245">
    <property type="entry name" value="Ser-Thr/Tyr_kinase_cat_dom"/>
</dbReference>
<dbReference type="GO" id="GO:0004672">
    <property type="term" value="F:protein kinase activity"/>
    <property type="evidence" value="ECO:0007669"/>
    <property type="project" value="InterPro"/>
</dbReference>
<dbReference type="InterPro" id="IPR011009">
    <property type="entry name" value="Kinase-like_dom_sf"/>
</dbReference>
<name>A0A8H7UDI9_9FUNG</name>
<evidence type="ECO:0000313" key="5">
    <source>
        <dbReference type="Proteomes" id="UP000612746"/>
    </source>
</evidence>
<comment type="caution">
    <text evidence="4">The sequence shown here is derived from an EMBL/GenBank/DDBJ whole genome shotgun (WGS) entry which is preliminary data.</text>
</comment>
<dbReference type="Gene3D" id="1.10.510.10">
    <property type="entry name" value="Transferase(Phosphotransferase) domain 1"/>
    <property type="match status" value="1"/>
</dbReference>
<dbReference type="SUPFAM" id="SSF56112">
    <property type="entry name" value="Protein kinase-like (PK-like)"/>
    <property type="match status" value="1"/>
</dbReference>
<keyword evidence="2" id="KW-0067">ATP-binding</keyword>
<dbReference type="PROSITE" id="PS50011">
    <property type="entry name" value="PROTEIN_KINASE_DOM"/>
    <property type="match status" value="1"/>
</dbReference>
<evidence type="ECO:0000259" key="3">
    <source>
        <dbReference type="PROSITE" id="PS50011"/>
    </source>
</evidence>
<sequence length="483" mass="56076">MSNLFSFPRDDCWEDEDVADFTPDELDDYKYDNTMYQVAGVFQHNQAEFDLGDLKVLRPFEMELENSNLDRFKTSAELRESSFRPLIPGYIYDTDEILSMHVVECVVRSLSIDELCYRFGPTAFSNHVKNLISDRKDEAESILSAARKCSDCWMPWSWITDMSLLCENEFSSVYTAYIKPPFVGAHTKGQKVYIRKVTDVNLLRKVYQTIEEVGRGRDHDAISFDSSSGHVHFIAFPGERHHISSEYDTVSLEIELAEPFNGWANVLNHLHVIIRGVYNPRIPRLEYHGQLHPKNIFCHSPSQLVWHRAIRDCLTERVYGRLPYLAPEAVESNAVPNLKWDIYAFGVIMWQMVSRVVFPPDQYLDKEVYQINPVPGVPEWYEQLYIACMDKDPSKRPTLDKIRADLEERSPSLPRANFVRVFRDIRLEPLNTDLLAYQKMRAELIKAHLERMSAPDGILWESTSRAYDRQGIVNEVGFNLRSL</sequence>
<dbReference type="InterPro" id="IPR000719">
    <property type="entry name" value="Prot_kinase_dom"/>
</dbReference>
<dbReference type="PANTHER" id="PTHR44329">
    <property type="entry name" value="SERINE/THREONINE-PROTEIN KINASE TNNI3K-RELATED"/>
    <property type="match status" value="1"/>
</dbReference>
<proteinExistence type="predicted"/>
<evidence type="ECO:0000313" key="4">
    <source>
        <dbReference type="EMBL" id="KAG2177607.1"/>
    </source>
</evidence>
<evidence type="ECO:0000256" key="2">
    <source>
        <dbReference type="ARBA" id="ARBA00022840"/>
    </source>
</evidence>
<dbReference type="AlphaFoldDB" id="A0A8H7UDI9"/>
<feature type="domain" description="Protein kinase" evidence="3">
    <location>
        <begin position="159"/>
        <end position="413"/>
    </location>
</feature>
<evidence type="ECO:0000256" key="1">
    <source>
        <dbReference type="ARBA" id="ARBA00022741"/>
    </source>
</evidence>
<keyword evidence="5" id="KW-1185">Reference proteome</keyword>
<dbReference type="Pfam" id="PF07714">
    <property type="entry name" value="PK_Tyr_Ser-Thr"/>
    <property type="match status" value="1"/>
</dbReference>
<organism evidence="4 5">
    <name type="scientific">Umbelopsis vinacea</name>
    <dbReference type="NCBI Taxonomy" id="44442"/>
    <lineage>
        <taxon>Eukaryota</taxon>
        <taxon>Fungi</taxon>
        <taxon>Fungi incertae sedis</taxon>
        <taxon>Mucoromycota</taxon>
        <taxon>Mucoromycotina</taxon>
        <taxon>Umbelopsidomycetes</taxon>
        <taxon>Umbelopsidales</taxon>
        <taxon>Umbelopsidaceae</taxon>
        <taxon>Umbelopsis</taxon>
    </lineage>
</organism>
<dbReference type="InterPro" id="IPR051681">
    <property type="entry name" value="Ser/Thr_Kinases-Pseudokinases"/>
</dbReference>
<dbReference type="GO" id="GO:0097527">
    <property type="term" value="P:necroptotic signaling pathway"/>
    <property type="evidence" value="ECO:0007669"/>
    <property type="project" value="TreeGrafter"/>
</dbReference>
<dbReference type="PANTHER" id="PTHR44329:SF298">
    <property type="entry name" value="MIXED LINEAGE KINASE DOMAIN-LIKE PROTEIN"/>
    <property type="match status" value="1"/>
</dbReference>
<accession>A0A8H7UDI9</accession>
<dbReference type="OrthoDB" id="2441994at2759"/>
<protein>
    <recommendedName>
        <fullName evidence="3">Protein kinase domain-containing protein</fullName>
    </recommendedName>
</protein>
<dbReference type="Proteomes" id="UP000612746">
    <property type="component" value="Unassembled WGS sequence"/>
</dbReference>